<dbReference type="EMBL" id="JBEAAL010000022">
    <property type="protein sequence ID" value="MEQ1407990.1"/>
    <property type="molecule type" value="Genomic_DNA"/>
</dbReference>
<evidence type="ECO:0000256" key="1">
    <source>
        <dbReference type="ARBA" id="ARBA00022679"/>
    </source>
</evidence>
<name>A0ABV0MA84_9HYPH</name>
<comment type="similarity">
    <text evidence="3">Belongs to the bacterial glucokinase family.</text>
</comment>
<evidence type="ECO:0000313" key="4">
    <source>
        <dbReference type="EMBL" id="MEQ1407990.1"/>
    </source>
</evidence>
<dbReference type="Gene3D" id="3.30.420.40">
    <property type="match status" value="1"/>
</dbReference>
<dbReference type="CDD" id="cd24008">
    <property type="entry name" value="ASKHA_NBD_GLK"/>
    <property type="match status" value="1"/>
</dbReference>
<dbReference type="Proteomes" id="UP001496627">
    <property type="component" value="Unassembled WGS sequence"/>
</dbReference>
<keyword evidence="1" id="KW-0808">Transferase</keyword>
<dbReference type="InterPro" id="IPR050201">
    <property type="entry name" value="Bacterial_glucokinase"/>
</dbReference>
<accession>A0ABV0MA84</accession>
<keyword evidence="5" id="KW-1185">Reference proteome</keyword>
<dbReference type="Gene3D" id="3.40.367.20">
    <property type="match status" value="1"/>
</dbReference>
<keyword evidence="2" id="KW-0418">Kinase</keyword>
<evidence type="ECO:0000256" key="3">
    <source>
        <dbReference type="RuleBase" id="RU004046"/>
    </source>
</evidence>
<sequence length="314" mass="32821">MLMSSDRHAIVGEIGSHHLRFAIADIDELTIDHLVNFKAGDFSSVQQALFAYLKSLAKYPKIASLAIAGSIEKDRAHIANLSRTFTGKELEGALDLDSVTLIADIDAIARATELLGRHDVRKIAGTSTLADKPRAVISLGEKLEAAIAVPGGGKWSVLPSKAGGMFLGAADEEDLWLLEQVRQEVGGTSAGSILTSAGMVALSGAISRQAGATGRYSTVAAIVAAACKDKEPSAVDTLKRFGLWLGRFSNDFVLATGAEGGLYLAGEMPTRMLEVLSKDTFEAASGRAAYSSTAPVYIITALNAALRGAAMAIA</sequence>
<comment type="caution">
    <text evidence="4">The sequence shown here is derived from an EMBL/GenBank/DDBJ whole genome shotgun (WGS) entry which is preliminary data.</text>
</comment>
<reference evidence="4 5" key="1">
    <citation type="submission" date="2024-05" db="EMBL/GenBank/DDBJ databases">
        <title>Neorhizobium sp. Rsf11, a plant growth promoting and heavy metal resistant PAH-degrader.</title>
        <authorList>
            <person name="Golubev S.N."/>
            <person name="Muratova A.Y."/>
            <person name="Markelova M.I."/>
        </authorList>
    </citation>
    <scope>NUCLEOTIDE SEQUENCE [LARGE SCALE GENOMIC DNA]</scope>
    <source>
        <strain evidence="4 5">Rsf11</strain>
    </source>
</reference>
<evidence type="ECO:0000313" key="5">
    <source>
        <dbReference type="Proteomes" id="UP001496627"/>
    </source>
</evidence>
<dbReference type="PANTHER" id="PTHR47690">
    <property type="entry name" value="GLUCOKINASE"/>
    <property type="match status" value="1"/>
</dbReference>
<gene>
    <name evidence="4" type="ORF">ABK249_23985</name>
</gene>
<dbReference type="InterPro" id="IPR003836">
    <property type="entry name" value="Glucokinase"/>
</dbReference>
<proteinExistence type="inferred from homology"/>
<evidence type="ECO:0000256" key="2">
    <source>
        <dbReference type="ARBA" id="ARBA00022777"/>
    </source>
</evidence>
<dbReference type="SUPFAM" id="SSF53067">
    <property type="entry name" value="Actin-like ATPase domain"/>
    <property type="match status" value="1"/>
</dbReference>
<dbReference type="PANTHER" id="PTHR47690:SF1">
    <property type="entry name" value="GLUCOKINASE"/>
    <property type="match status" value="1"/>
</dbReference>
<protein>
    <submittedName>
        <fullName evidence="4">Glucokinase</fullName>
    </submittedName>
</protein>
<dbReference type="Pfam" id="PF02685">
    <property type="entry name" value="Glucokinase"/>
    <property type="match status" value="1"/>
</dbReference>
<organism evidence="4 5">
    <name type="scientific">Neorhizobium phenanthreniclasticum</name>
    <dbReference type="NCBI Taxonomy" id="3157917"/>
    <lineage>
        <taxon>Bacteria</taxon>
        <taxon>Pseudomonadati</taxon>
        <taxon>Pseudomonadota</taxon>
        <taxon>Alphaproteobacteria</taxon>
        <taxon>Hyphomicrobiales</taxon>
        <taxon>Rhizobiaceae</taxon>
        <taxon>Rhizobium/Agrobacterium group</taxon>
        <taxon>Neorhizobium</taxon>
    </lineage>
</organism>
<dbReference type="RefSeq" id="WP_227704000.1">
    <property type="nucleotide sequence ID" value="NZ_JBEAAL010000022.1"/>
</dbReference>
<dbReference type="InterPro" id="IPR043129">
    <property type="entry name" value="ATPase_NBD"/>
</dbReference>